<proteinExistence type="predicted"/>
<dbReference type="EMBL" id="CVQH01020751">
    <property type="protein sequence ID" value="CRK28416.1"/>
    <property type="molecule type" value="Genomic_DNA"/>
</dbReference>
<dbReference type="Proteomes" id="UP000044602">
    <property type="component" value="Unassembled WGS sequence"/>
</dbReference>
<dbReference type="AlphaFoldDB" id="A0A0G4M2B1"/>
<evidence type="ECO:0000313" key="2">
    <source>
        <dbReference type="Proteomes" id="UP000044602"/>
    </source>
</evidence>
<sequence>MPLRAPNPLPGLGKPAAPLLVRSWFAAPALLPGMTMELPGALRPDARVTLLRKPRAHRRAVGPGGGFLRLGLGLLLLRGDEALHRHHLLGQLHELALFDALLLQQSPQLAVVVANRVHHSLELVDLSAEVPDLRGVTDCLRLALLLGCLLGRINARHGRIPSEAQALVLLAHILEPGLEVADPLLPATLVALLQRRVLGAGAPALVGSGIVFRSPAGAHAGELALGLLGHVLSRLTARFALRELVFQLFRLALAADNLFLDAAQHRLHLAAPFLPALLLGGQVLLFGRHLAYLLHALADTLLGVADRRLKGKGFRLLATEGRFEAADLREEARLEAFELARCDCRDTARRG</sequence>
<keyword evidence="2" id="KW-1185">Reference proteome</keyword>
<organism evidence="1 2">
    <name type="scientific">Verticillium longisporum</name>
    <name type="common">Verticillium dahliae var. longisporum</name>
    <dbReference type="NCBI Taxonomy" id="100787"/>
    <lineage>
        <taxon>Eukaryota</taxon>
        <taxon>Fungi</taxon>
        <taxon>Dikarya</taxon>
        <taxon>Ascomycota</taxon>
        <taxon>Pezizomycotina</taxon>
        <taxon>Sordariomycetes</taxon>
        <taxon>Hypocreomycetidae</taxon>
        <taxon>Glomerellales</taxon>
        <taxon>Plectosphaerellaceae</taxon>
        <taxon>Verticillium</taxon>
    </lineage>
</organism>
<reference evidence="1 2" key="1">
    <citation type="submission" date="2015-05" db="EMBL/GenBank/DDBJ databases">
        <authorList>
            <person name="Wang D.B."/>
            <person name="Wang M."/>
        </authorList>
    </citation>
    <scope>NUCLEOTIDE SEQUENCE [LARGE SCALE GENOMIC DNA]</scope>
    <source>
        <strain evidence="1">VL1</strain>
    </source>
</reference>
<evidence type="ECO:0000313" key="1">
    <source>
        <dbReference type="EMBL" id="CRK28416.1"/>
    </source>
</evidence>
<gene>
    <name evidence="1" type="ORF">BN1708_004640</name>
</gene>
<name>A0A0G4M2B1_VERLO</name>
<accession>A0A0G4M2B1</accession>
<protein>
    <submittedName>
        <fullName evidence="1">Uncharacterized protein</fullName>
    </submittedName>
</protein>